<feature type="transmembrane region" description="Helical" evidence="1">
    <location>
        <begin position="61"/>
        <end position="84"/>
    </location>
</feature>
<reference evidence="2" key="2">
    <citation type="submission" date="2021-04" db="EMBL/GenBank/DDBJ databases">
        <authorList>
            <person name="Gilroy R."/>
        </authorList>
    </citation>
    <scope>NUCLEOTIDE SEQUENCE</scope>
    <source>
        <strain evidence="2">ChiHecec2B26-446</strain>
    </source>
</reference>
<sequence>MIIWILAAVVGLLVIGYLVLGRYVLRLDSKREVLHLYENVEWNTEAVEYVRRQVRELKWSIISWVAGLMLVQTVVIFLAIIYILENTGN</sequence>
<gene>
    <name evidence="2" type="ORF">H9894_09345</name>
</gene>
<reference evidence="2" key="1">
    <citation type="journal article" date="2021" name="PeerJ">
        <title>Extensive microbial diversity within the chicken gut microbiome revealed by metagenomics and culture.</title>
        <authorList>
            <person name="Gilroy R."/>
            <person name="Ravi A."/>
            <person name="Getino M."/>
            <person name="Pursley I."/>
            <person name="Horton D.L."/>
            <person name="Alikhan N.F."/>
            <person name="Baker D."/>
            <person name="Gharbi K."/>
            <person name="Hall N."/>
            <person name="Watson M."/>
            <person name="Adriaenssens E.M."/>
            <person name="Foster-Nyarko E."/>
            <person name="Jarju S."/>
            <person name="Secka A."/>
            <person name="Antonio M."/>
            <person name="Oren A."/>
            <person name="Chaudhuri R.R."/>
            <person name="La Ragione R."/>
            <person name="Hildebrand F."/>
            <person name="Pallen M.J."/>
        </authorList>
    </citation>
    <scope>NUCLEOTIDE SEQUENCE</scope>
    <source>
        <strain evidence="2">ChiHecec2B26-446</strain>
    </source>
</reference>
<organism evidence="2 3">
    <name type="scientific">Candidatus Desulfovibrio intestinipullorum</name>
    <dbReference type="NCBI Taxonomy" id="2838536"/>
    <lineage>
        <taxon>Bacteria</taxon>
        <taxon>Pseudomonadati</taxon>
        <taxon>Thermodesulfobacteriota</taxon>
        <taxon>Desulfovibrionia</taxon>
        <taxon>Desulfovibrionales</taxon>
        <taxon>Desulfovibrionaceae</taxon>
        <taxon>Desulfovibrio</taxon>
    </lineage>
</organism>
<feature type="transmembrane region" description="Helical" evidence="1">
    <location>
        <begin position="6"/>
        <end position="25"/>
    </location>
</feature>
<keyword evidence="1" id="KW-1133">Transmembrane helix</keyword>
<dbReference type="Proteomes" id="UP000886752">
    <property type="component" value="Unassembled WGS sequence"/>
</dbReference>
<evidence type="ECO:0000313" key="3">
    <source>
        <dbReference type="Proteomes" id="UP000886752"/>
    </source>
</evidence>
<accession>A0A9D1PY04</accession>
<protein>
    <submittedName>
        <fullName evidence="2">Uncharacterized protein</fullName>
    </submittedName>
</protein>
<evidence type="ECO:0000256" key="1">
    <source>
        <dbReference type="SAM" id="Phobius"/>
    </source>
</evidence>
<comment type="caution">
    <text evidence="2">The sequence shown here is derived from an EMBL/GenBank/DDBJ whole genome shotgun (WGS) entry which is preliminary data.</text>
</comment>
<dbReference type="AlphaFoldDB" id="A0A9D1PY04"/>
<proteinExistence type="predicted"/>
<evidence type="ECO:0000313" key="2">
    <source>
        <dbReference type="EMBL" id="HIW01373.1"/>
    </source>
</evidence>
<name>A0A9D1PY04_9BACT</name>
<keyword evidence="1" id="KW-0472">Membrane</keyword>
<keyword evidence="1" id="KW-0812">Transmembrane</keyword>
<dbReference type="EMBL" id="DXHV01000078">
    <property type="protein sequence ID" value="HIW01373.1"/>
    <property type="molecule type" value="Genomic_DNA"/>
</dbReference>